<feature type="transmembrane region" description="Helical" evidence="1">
    <location>
        <begin position="209"/>
        <end position="227"/>
    </location>
</feature>
<keyword evidence="1" id="KW-0472">Membrane</keyword>
<dbReference type="Proteomes" id="UP000313849">
    <property type="component" value="Unassembled WGS sequence"/>
</dbReference>
<protein>
    <recommendedName>
        <fullName evidence="4">DUF998 domain-containing protein</fullName>
    </recommendedName>
</protein>
<feature type="transmembrane region" description="Helical" evidence="1">
    <location>
        <begin position="247"/>
        <end position="266"/>
    </location>
</feature>
<evidence type="ECO:0000313" key="2">
    <source>
        <dbReference type="EMBL" id="TNU72918.1"/>
    </source>
</evidence>
<evidence type="ECO:0008006" key="4">
    <source>
        <dbReference type="Google" id="ProtNLM"/>
    </source>
</evidence>
<feature type="transmembrane region" description="Helical" evidence="1">
    <location>
        <begin position="100"/>
        <end position="125"/>
    </location>
</feature>
<feature type="transmembrane region" description="Helical" evidence="1">
    <location>
        <begin position="170"/>
        <end position="189"/>
    </location>
</feature>
<accession>A0A5C5B7L8</accession>
<evidence type="ECO:0000313" key="3">
    <source>
        <dbReference type="Proteomes" id="UP000313849"/>
    </source>
</evidence>
<name>A0A5C5B7L8_9MICO</name>
<feature type="transmembrane region" description="Helical" evidence="1">
    <location>
        <begin position="64"/>
        <end position="88"/>
    </location>
</feature>
<keyword evidence="1" id="KW-0812">Transmembrane</keyword>
<comment type="caution">
    <text evidence="2">The sequence shown here is derived from an EMBL/GenBank/DDBJ whole genome shotgun (WGS) entry which is preliminary data.</text>
</comment>
<dbReference type="EMBL" id="VENP01000082">
    <property type="protein sequence ID" value="TNU72918.1"/>
    <property type="molecule type" value="Genomic_DNA"/>
</dbReference>
<organism evidence="2 3">
    <name type="scientific">Miniimonas arenae</name>
    <dbReference type="NCBI Taxonomy" id="676201"/>
    <lineage>
        <taxon>Bacteria</taxon>
        <taxon>Bacillati</taxon>
        <taxon>Actinomycetota</taxon>
        <taxon>Actinomycetes</taxon>
        <taxon>Micrococcales</taxon>
        <taxon>Beutenbergiaceae</taxon>
        <taxon>Miniimonas</taxon>
    </lineage>
</organism>
<evidence type="ECO:0000256" key="1">
    <source>
        <dbReference type="SAM" id="Phobius"/>
    </source>
</evidence>
<feature type="transmembrane region" description="Helical" evidence="1">
    <location>
        <begin position="137"/>
        <end position="158"/>
    </location>
</feature>
<dbReference type="RefSeq" id="WP_139987811.1">
    <property type="nucleotide sequence ID" value="NZ_VENP01000082.1"/>
</dbReference>
<proteinExistence type="predicted"/>
<reference evidence="2 3" key="1">
    <citation type="submission" date="2019-06" db="EMBL/GenBank/DDBJ databases">
        <title>Draft genome sequence of Miniimonas arenae KCTC 19750T isolated from sea sand.</title>
        <authorList>
            <person name="Park S.-J."/>
        </authorList>
    </citation>
    <scope>NUCLEOTIDE SEQUENCE [LARGE SCALE GENOMIC DNA]</scope>
    <source>
        <strain evidence="2 3">KCTC 19750</strain>
    </source>
</reference>
<keyword evidence="3" id="KW-1185">Reference proteome</keyword>
<gene>
    <name evidence="2" type="ORF">FH969_14130</name>
</gene>
<keyword evidence="1" id="KW-1133">Transmembrane helix</keyword>
<dbReference type="OrthoDB" id="3225559at2"/>
<dbReference type="AlphaFoldDB" id="A0A5C5B7L8"/>
<feature type="transmembrane region" description="Helical" evidence="1">
    <location>
        <begin position="32"/>
        <end position="52"/>
    </location>
</feature>
<sequence length="277" mass="28314">MSEVSTPSPWSPAWLRERVAANVAGEKGLETLALTCGALAFVVGALVSIAVFNLRPVPIEGPGSLGHLVALSCGVAGTLAFVAGQLVLARRGAARPVRGVLDVVDLVAIAVAHGAVALLLATLLAEIFALGFVGASVYPLSGVVLAGAVPAVAAYLTFTSATHLSLQSLAVVLAAFLSMGVLTSTITAADPQWWQVHLSELGTTGDLSASAFNGTLVVAGILVTVLARRSADLIPSPVRSGRERVRLCLVLVGVFLGCVGTCVPWRRSPGTPPRTSR</sequence>